<dbReference type="PANTHER" id="PTHR43818:SF1">
    <property type="entry name" value="GLYCOSYL HYDROLASE FAMILY 109 PROTEIN"/>
    <property type="match status" value="1"/>
</dbReference>
<protein>
    <submittedName>
        <fullName evidence="8">Alpha-N-acetylgalactosaminidase</fullName>
    </submittedName>
</protein>
<reference evidence="8 9" key="1">
    <citation type="submission" date="2017-10" db="EMBL/GenBank/DDBJ databases">
        <title>The draft genome sequence of Lewinella nigricans NBRC 102662.</title>
        <authorList>
            <person name="Wang K."/>
        </authorList>
    </citation>
    <scope>NUCLEOTIDE SEQUENCE [LARGE SCALE GENOMIC DNA]</scope>
    <source>
        <strain evidence="8 9">NBRC 102662</strain>
    </source>
</reference>
<comment type="caution">
    <text evidence="8">The sequence shown here is derived from an EMBL/GenBank/DDBJ whole genome shotgun (WGS) entry which is preliminary data.</text>
</comment>
<feature type="domain" description="Gfo/Idh/MocA-like oxidoreductase N-terminal" evidence="6">
    <location>
        <begin position="62"/>
        <end position="188"/>
    </location>
</feature>
<dbReference type="EMBL" id="PDUD01000001">
    <property type="protein sequence ID" value="PHN08583.1"/>
    <property type="molecule type" value="Genomic_DNA"/>
</dbReference>
<keyword evidence="9" id="KW-1185">Reference proteome</keyword>
<dbReference type="OrthoDB" id="9771072at2"/>
<dbReference type="Gene3D" id="3.30.360.10">
    <property type="entry name" value="Dihydrodipicolinate Reductase, domain 2"/>
    <property type="match status" value="1"/>
</dbReference>
<accession>A0A2D0NLG0</accession>
<evidence type="ECO:0000313" key="8">
    <source>
        <dbReference type="EMBL" id="PHN08583.1"/>
    </source>
</evidence>
<keyword evidence="5" id="KW-0326">Glycosidase</keyword>
<organism evidence="8 9">
    <name type="scientific">Flavilitoribacter nigricans (strain ATCC 23147 / DSM 23189 / NBRC 102662 / NCIMB 1420 / SS-2)</name>
    <name type="common">Lewinella nigricans</name>
    <dbReference type="NCBI Taxonomy" id="1122177"/>
    <lineage>
        <taxon>Bacteria</taxon>
        <taxon>Pseudomonadati</taxon>
        <taxon>Bacteroidota</taxon>
        <taxon>Saprospiria</taxon>
        <taxon>Saprospirales</taxon>
        <taxon>Lewinellaceae</taxon>
        <taxon>Flavilitoribacter</taxon>
    </lineage>
</organism>
<dbReference type="InterPro" id="IPR036291">
    <property type="entry name" value="NAD(P)-bd_dom_sf"/>
</dbReference>
<comment type="cofactor">
    <cofactor evidence="1">
        <name>NAD(+)</name>
        <dbReference type="ChEBI" id="CHEBI:57540"/>
    </cofactor>
</comment>
<proteinExistence type="inferred from homology"/>
<evidence type="ECO:0000256" key="3">
    <source>
        <dbReference type="ARBA" id="ARBA00022801"/>
    </source>
</evidence>
<keyword evidence="3" id="KW-0378">Hydrolase</keyword>
<dbReference type="InterPro" id="IPR049303">
    <property type="entry name" value="Glyco_hydro_109_C"/>
</dbReference>
<dbReference type="SUPFAM" id="SSF51735">
    <property type="entry name" value="NAD(P)-binding Rossmann-fold domains"/>
    <property type="match status" value="1"/>
</dbReference>
<feature type="domain" description="Glycosyl hydrolase 109 C-terminal" evidence="7">
    <location>
        <begin position="200"/>
        <end position="363"/>
    </location>
</feature>
<dbReference type="RefSeq" id="WP_099148173.1">
    <property type="nucleotide sequence ID" value="NZ_PDUD01000001.1"/>
</dbReference>
<evidence type="ECO:0000256" key="5">
    <source>
        <dbReference type="ARBA" id="ARBA00023295"/>
    </source>
</evidence>
<dbReference type="AlphaFoldDB" id="A0A2D0NLG0"/>
<dbReference type="Pfam" id="PF21252">
    <property type="entry name" value="Glyco_hydro_109_C"/>
    <property type="match status" value="1"/>
</dbReference>
<dbReference type="Proteomes" id="UP000223913">
    <property type="component" value="Unassembled WGS sequence"/>
</dbReference>
<evidence type="ECO:0000259" key="7">
    <source>
        <dbReference type="Pfam" id="PF21252"/>
    </source>
</evidence>
<dbReference type="Gene3D" id="3.40.50.720">
    <property type="entry name" value="NAD(P)-binding Rossmann-like Domain"/>
    <property type="match status" value="1"/>
</dbReference>
<gene>
    <name evidence="8" type="ORF">CRP01_01340</name>
</gene>
<evidence type="ECO:0000256" key="2">
    <source>
        <dbReference type="ARBA" id="ARBA00009329"/>
    </source>
</evidence>
<name>A0A2D0NLG0_FLAN2</name>
<dbReference type="InterPro" id="IPR000683">
    <property type="entry name" value="Gfo/Idh/MocA-like_OxRdtase_N"/>
</dbReference>
<keyword evidence="4" id="KW-0520">NAD</keyword>
<dbReference type="GO" id="GO:0000166">
    <property type="term" value="F:nucleotide binding"/>
    <property type="evidence" value="ECO:0007669"/>
    <property type="project" value="InterPro"/>
</dbReference>
<comment type="similarity">
    <text evidence="2">Belongs to the Gfo/Idh/MocA family. Glycosyl hydrolase 109 subfamily.</text>
</comment>
<evidence type="ECO:0000256" key="1">
    <source>
        <dbReference type="ARBA" id="ARBA00001911"/>
    </source>
</evidence>
<evidence type="ECO:0000256" key="4">
    <source>
        <dbReference type="ARBA" id="ARBA00023027"/>
    </source>
</evidence>
<dbReference type="PANTHER" id="PTHR43818">
    <property type="entry name" value="BCDNA.GH03377"/>
    <property type="match status" value="1"/>
</dbReference>
<dbReference type="Pfam" id="PF01408">
    <property type="entry name" value="GFO_IDH_MocA"/>
    <property type="match status" value="1"/>
</dbReference>
<evidence type="ECO:0000259" key="6">
    <source>
        <dbReference type="Pfam" id="PF01408"/>
    </source>
</evidence>
<dbReference type="GO" id="GO:0016798">
    <property type="term" value="F:hydrolase activity, acting on glycosyl bonds"/>
    <property type="evidence" value="ECO:0007669"/>
    <property type="project" value="UniProtKB-KW"/>
</dbReference>
<dbReference type="PROSITE" id="PS51318">
    <property type="entry name" value="TAT"/>
    <property type="match status" value="1"/>
</dbReference>
<dbReference type="InterPro" id="IPR050463">
    <property type="entry name" value="Gfo/Idh/MocA_oxidrdct_glycsds"/>
</dbReference>
<sequence length="465" mass="52652">MNKQNRRKFLKLSALSGAFLGLPIADSYARADIEQKLEDLTRPRPARGTSVMGLRVEPIDQVKVAFIGLGNRGPGHLKHVLALYPKAKITAISDIRKERTDHALEILKDSGQKPAVYAGTADAWKEMVRRDDIDLVIIATPWDDHVPMCVYAMEQGKHVAVEVPAAVTLEGCWQLVDTAEATQRNCMMMENVCYGDEELWILNMVEHGVFGTLTHAEAAYIHDLRSQMFSKTGYYNQWRIRHHIRQDGNLYPTHGLGPVAQYLGIERGDRFDHMVSMSSLEAALSEHSLNVESDNEFYNRQDFMHGDMSNTLIKTAKGRTILVQHDVVTPRPYNRINALAGTKGYHEGYPSRLSLEEKGGHKWLNEEEYKEMREKYRHPIWGKMEQEIAKHGGHGGMDFVQVYRLIDCLNRGLPLDMDVYDGADWSVVVPLSKLSVELGSAPLKFPDFTRGKWQGERPQGIMANL</sequence>
<dbReference type="InterPro" id="IPR006311">
    <property type="entry name" value="TAT_signal"/>
</dbReference>
<evidence type="ECO:0000313" key="9">
    <source>
        <dbReference type="Proteomes" id="UP000223913"/>
    </source>
</evidence>